<organism evidence="1 2">
    <name type="scientific">Croceibacterium salegens</name>
    <dbReference type="NCBI Taxonomy" id="1737568"/>
    <lineage>
        <taxon>Bacteria</taxon>
        <taxon>Pseudomonadati</taxon>
        <taxon>Pseudomonadota</taxon>
        <taxon>Alphaproteobacteria</taxon>
        <taxon>Sphingomonadales</taxon>
        <taxon>Erythrobacteraceae</taxon>
        <taxon>Croceibacterium</taxon>
    </lineage>
</organism>
<keyword evidence="2" id="KW-1185">Reference proteome</keyword>
<evidence type="ECO:0000313" key="1">
    <source>
        <dbReference type="EMBL" id="MXO59473.1"/>
    </source>
</evidence>
<evidence type="ECO:0000313" key="2">
    <source>
        <dbReference type="Proteomes" id="UP000433652"/>
    </source>
</evidence>
<protein>
    <submittedName>
        <fullName evidence="1">Multidrug transporter</fullName>
    </submittedName>
</protein>
<proteinExistence type="predicted"/>
<reference evidence="1 2" key="1">
    <citation type="submission" date="2019-12" db="EMBL/GenBank/DDBJ databases">
        <title>Genomic-based taxomic classification of the family Erythrobacteraceae.</title>
        <authorList>
            <person name="Xu L."/>
        </authorList>
    </citation>
    <scope>NUCLEOTIDE SEQUENCE [LARGE SCALE GENOMIC DNA]</scope>
    <source>
        <strain evidence="1 2">MCCC 1K01500</strain>
    </source>
</reference>
<dbReference type="EMBL" id="WTYM01000035">
    <property type="protein sequence ID" value="MXO59473.1"/>
    <property type="molecule type" value="Genomic_DNA"/>
</dbReference>
<dbReference type="AlphaFoldDB" id="A0A6I4SUC1"/>
<dbReference type="Proteomes" id="UP000433652">
    <property type="component" value="Unassembled WGS sequence"/>
</dbReference>
<name>A0A6I4SUC1_9SPHN</name>
<dbReference type="RefSeq" id="WP_159793942.1">
    <property type="nucleotide sequence ID" value="NZ_WTYM01000035.1"/>
</dbReference>
<sequence>MNQHRVLNDRDHRELRVLTDASSDLGDAVMACLTVPYEFRQVQACYPIVFRRDLESDAFSALALFGFTNGENLFLENGKWDAPFKPLAQAIQPFLVGRPAGGEGESQVHVDMEHPRISTSGEGVRVFDEDGRATPYLESIAEKLGNLDVAYRASGDFYAALKRYELLEPFTLEVPLSDGSKHSLVGFHIINEEKLQALGPDELADLHSGNHLMPIFMALASLSHFGDLIARKNRRLTSG</sequence>
<dbReference type="Pfam" id="PF07277">
    <property type="entry name" value="SapC"/>
    <property type="match status" value="1"/>
</dbReference>
<dbReference type="InterPro" id="IPR010836">
    <property type="entry name" value="SapC"/>
</dbReference>
<accession>A0A6I4SUC1</accession>
<comment type="caution">
    <text evidence="1">The sequence shown here is derived from an EMBL/GenBank/DDBJ whole genome shotgun (WGS) entry which is preliminary data.</text>
</comment>
<gene>
    <name evidence="1" type="ORF">GRI89_07950</name>
</gene>
<dbReference type="OrthoDB" id="8888710at2"/>